<protein>
    <recommendedName>
        <fullName evidence="9">Translin</fullName>
    </recommendedName>
</protein>
<accession>A0A8H3ILP1</accession>
<evidence type="ECO:0008006" key="9">
    <source>
        <dbReference type="Google" id="ProtNLM"/>
    </source>
</evidence>
<dbReference type="AlphaFoldDB" id="A0A8H3ILP1"/>
<dbReference type="OrthoDB" id="31005at2759"/>
<feature type="region of interest" description="Disordered" evidence="6">
    <location>
        <begin position="1"/>
        <end position="26"/>
    </location>
</feature>
<dbReference type="Gene3D" id="1.20.58.200">
    <property type="entry name" value="Translin, domain 2"/>
    <property type="match status" value="1"/>
</dbReference>
<evidence type="ECO:0000256" key="2">
    <source>
        <dbReference type="ARBA" id="ARBA00004496"/>
    </source>
</evidence>
<dbReference type="GO" id="GO:0005634">
    <property type="term" value="C:nucleus"/>
    <property type="evidence" value="ECO:0007669"/>
    <property type="project" value="UniProtKB-SubCell"/>
</dbReference>
<dbReference type="InterPro" id="IPR002848">
    <property type="entry name" value="Translin_fam"/>
</dbReference>
<dbReference type="InterPro" id="IPR036081">
    <property type="entry name" value="Translin_sf"/>
</dbReference>
<keyword evidence="8" id="KW-1185">Reference proteome</keyword>
<feature type="compositionally biased region" description="Basic and acidic residues" evidence="6">
    <location>
        <begin position="262"/>
        <end position="276"/>
    </location>
</feature>
<reference evidence="7" key="1">
    <citation type="submission" date="2021-03" db="EMBL/GenBank/DDBJ databases">
        <authorList>
            <person name="Tagirdzhanova G."/>
        </authorList>
    </citation>
    <scope>NUCLEOTIDE SEQUENCE</scope>
</reference>
<feature type="region of interest" description="Disordered" evidence="6">
    <location>
        <begin position="255"/>
        <end position="276"/>
    </location>
</feature>
<gene>
    <name evidence="7" type="ORF">HETSPECPRED_008403</name>
</gene>
<dbReference type="Proteomes" id="UP000664521">
    <property type="component" value="Unassembled WGS sequence"/>
</dbReference>
<keyword evidence="5" id="KW-0539">Nucleus</keyword>
<dbReference type="Gene3D" id="1.20.58.190">
    <property type="entry name" value="Translin, domain 1"/>
    <property type="match status" value="1"/>
</dbReference>
<dbReference type="PANTHER" id="PTHR10741">
    <property type="entry name" value="TRANSLIN AND TRANSLIN ASSOCIATED PROTEIN X"/>
    <property type="match status" value="1"/>
</dbReference>
<comment type="caution">
    <text evidence="7">The sequence shown here is derived from an EMBL/GenBank/DDBJ whole genome shotgun (WGS) entry which is preliminary data.</text>
</comment>
<evidence type="ECO:0000256" key="3">
    <source>
        <dbReference type="ARBA" id="ARBA00005902"/>
    </source>
</evidence>
<comment type="similarity">
    <text evidence="3">Belongs to the translin family.</text>
</comment>
<dbReference type="EMBL" id="CAJPDS010000064">
    <property type="protein sequence ID" value="CAF9932617.1"/>
    <property type="molecule type" value="Genomic_DNA"/>
</dbReference>
<evidence type="ECO:0000313" key="7">
    <source>
        <dbReference type="EMBL" id="CAF9932617.1"/>
    </source>
</evidence>
<evidence type="ECO:0000256" key="4">
    <source>
        <dbReference type="ARBA" id="ARBA00022490"/>
    </source>
</evidence>
<dbReference type="SUPFAM" id="SSF74784">
    <property type="entry name" value="Translin"/>
    <property type="match status" value="1"/>
</dbReference>
<dbReference type="GO" id="GO:0005737">
    <property type="term" value="C:cytoplasm"/>
    <property type="evidence" value="ECO:0007669"/>
    <property type="project" value="UniProtKB-SubCell"/>
</dbReference>
<keyword evidence="4" id="KW-0963">Cytoplasm</keyword>
<evidence type="ECO:0000256" key="6">
    <source>
        <dbReference type="SAM" id="MobiDB-lite"/>
    </source>
</evidence>
<evidence type="ECO:0000313" key="8">
    <source>
        <dbReference type="Proteomes" id="UP000664521"/>
    </source>
</evidence>
<dbReference type="InterPro" id="IPR016068">
    <property type="entry name" value="Translin_N"/>
</dbReference>
<evidence type="ECO:0000256" key="1">
    <source>
        <dbReference type="ARBA" id="ARBA00004123"/>
    </source>
</evidence>
<dbReference type="CDD" id="cd14820">
    <property type="entry name" value="TRAX"/>
    <property type="match status" value="1"/>
</dbReference>
<sequence length="276" mass="30757">MPEAKRRRLDSAVEQNTMEPVSAPSPFLPTFESFRNELDEHHDRRERIVKASHDITALSKKIVRALQAPLPAAVAKEIEPRTKTINELFTNVAPDLRGIDAWRYQRQISGGIQEFIEAISFRHYLQTQRLITMDEAQAEIPGGVELTADDYLLGLFDLVGELMRFAVTNMATTGALPRGSPEEVDGGGQGRDILTDLRYIRTHFEALDTSSSGVPGSFSGLKKDAGKKMGVMKTCVEKVEKAVYEMIVRGRERPKGWMPGGTEDRAGIPREVVESF</sequence>
<comment type="subcellular location">
    <subcellularLocation>
        <location evidence="2">Cytoplasm</location>
    </subcellularLocation>
    <subcellularLocation>
        <location evidence="1">Nucleus</location>
    </subcellularLocation>
</comment>
<proteinExistence type="inferred from homology"/>
<dbReference type="InterPro" id="IPR016069">
    <property type="entry name" value="Translin_C"/>
</dbReference>
<name>A0A8H3ILP1_9LECA</name>
<organism evidence="7 8">
    <name type="scientific">Heterodermia speciosa</name>
    <dbReference type="NCBI Taxonomy" id="116794"/>
    <lineage>
        <taxon>Eukaryota</taxon>
        <taxon>Fungi</taxon>
        <taxon>Dikarya</taxon>
        <taxon>Ascomycota</taxon>
        <taxon>Pezizomycotina</taxon>
        <taxon>Lecanoromycetes</taxon>
        <taxon>OSLEUM clade</taxon>
        <taxon>Lecanoromycetidae</taxon>
        <taxon>Caliciales</taxon>
        <taxon>Physciaceae</taxon>
        <taxon>Heterodermia</taxon>
    </lineage>
</organism>
<dbReference type="Pfam" id="PF01997">
    <property type="entry name" value="Translin"/>
    <property type="match status" value="1"/>
</dbReference>
<dbReference type="GO" id="GO:0043565">
    <property type="term" value="F:sequence-specific DNA binding"/>
    <property type="evidence" value="ECO:0007669"/>
    <property type="project" value="InterPro"/>
</dbReference>
<evidence type="ECO:0000256" key="5">
    <source>
        <dbReference type="ARBA" id="ARBA00023242"/>
    </source>
</evidence>